<gene>
    <name evidence="3" type="ORF">N478_10640</name>
</gene>
<reference evidence="3 4" key="1">
    <citation type="submission" date="2013-07" db="EMBL/GenBank/DDBJ databases">
        <title>Comparative Genomic and Metabolomic Analysis of Twelve Strains of Pseudoalteromonas luteoviolacea.</title>
        <authorList>
            <person name="Vynne N.G."/>
            <person name="Mansson M."/>
            <person name="Gram L."/>
        </authorList>
    </citation>
    <scope>NUCLEOTIDE SEQUENCE [LARGE SCALE GENOMIC DNA]</scope>
    <source>
        <strain evidence="3 4">S4060-1</strain>
    </source>
</reference>
<evidence type="ECO:0000313" key="3">
    <source>
        <dbReference type="EMBL" id="KZN69598.1"/>
    </source>
</evidence>
<dbReference type="PRINTS" id="PR00081">
    <property type="entry name" value="GDHRDH"/>
</dbReference>
<dbReference type="PATRIC" id="fig|1365257.3.peg.515"/>
<sequence>MKMPLLGKVALVTGAARNMGQAFACNLAEQGCDIIVHYHSEASFTDAEKTAHMVKDLGRKALVVQGDISSASAAENLFIQGIEAFGKVDIVVNNAGAVLKKAFVDYTEQEFDALFNINCKGAFFIMQNAAKRLEDNGRVINIGTSLLGAFTGNYALYAGSKAPLEQFTRTLAKEVGARGITVNTICPGPIDTAFFHAQEDPQSVQYLSAASVSNRLGKVEDIVPMVSFLASEQAQWTTGQTLFVNGGFVAR</sequence>
<dbReference type="Gene3D" id="3.40.50.720">
    <property type="entry name" value="NAD(P)-binding Rossmann-like Domain"/>
    <property type="match status" value="1"/>
</dbReference>
<dbReference type="AlphaFoldDB" id="A0A162BBB8"/>
<evidence type="ECO:0000256" key="2">
    <source>
        <dbReference type="ARBA" id="ARBA00023002"/>
    </source>
</evidence>
<evidence type="ECO:0008006" key="5">
    <source>
        <dbReference type="Google" id="ProtNLM"/>
    </source>
</evidence>
<evidence type="ECO:0000256" key="1">
    <source>
        <dbReference type="ARBA" id="ARBA00006484"/>
    </source>
</evidence>
<dbReference type="InterPro" id="IPR002347">
    <property type="entry name" value="SDR_fam"/>
</dbReference>
<keyword evidence="2" id="KW-0560">Oxidoreductase</keyword>
<proteinExistence type="inferred from homology"/>
<name>A0A162BBB8_9GAMM</name>
<dbReference type="CDD" id="cd05362">
    <property type="entry name" value="THN_reductase-like_SDR_c"/>
    <property type="match status" value="1"/>
</dbReference>
<dbReference type="Proteomes" id="UP000076661">
    <property type="component" value="Unassembled WGS sequence"/>
</dbReference>
<dbReference type="FunFam" id="3.40.50.720:FF:000084">
    <property type="entry name" value="Short-chain dehydrogenase reductase"/>
    <property type="match status" value="1"/>
</dbReference>
<accession>A0A162BBB8</accession>
<dbReference type="RefSeq" id="WP_063379858.1">
    <property type="nucleotide sequence ID" value="NZ_AUXX01000004.1"/>
</dbReference>
<dbReference type="InterPro" id="IPR036291">
    <property type="entry name" value="NAD(P)-bd_dom_sf"/>
</dbReference>
<evidence type="ECO:0000313" key="4">
    <source>
        <dbReference type="Proteomes" id="UP000076661"/>
    </source>
</evidence>
<dbReference type="EMBL" id="AUXX01000004">
    <property type="protein sequence ID" value="KZN69598.1"/>
    <property type="molecule type" value="Genomic_DNA"/>
</dbReference>
<comment type="caution">
    <text evidence="3">The sequence shown here is derived from an EMBL/GenBank/DDBJ whole genome shotgun (WGS) entry which is preliminary data.</text>
</comment>
<dbReference type="GO" id="GO:0016614">
    <property type="term" value="F:oxidoreductase activity, acting on CH-OH group of donors"/>
    <property type="evidence" value="ECO:0007669"/>
    <property type="project" value="UniProtKB-ARBA"/>
</dbReference>
<dbReference type="PRINTS" id="PR00080">
    <property type="entry name" value="SDRFAMILY"/>
</dbReference>
<dbReference type="PANTHER" id="PTHR48107">
    <property type="entry name" value="NADPH-DEPENDENT ALDEHYDE REDUCTASE-LIKE PROTEIN, CHLOROPLASTIC-RELATED"/>
    <property type="match status" value="1"/>
</dbReference>
<protein>
    <recommendedName>
        <fullName evidence="5">Short-chain dehydrogenase</fullName>
    </recommendedName>
</protein>
<dbReference type="SUPFAM" id="SSF51735">
    <property type="entry name" value="NAD(P)-binding Rossmann-fold domains"/>
    <property type="match status" value="1"/>
</dbReference>
<comment type="similarity">
    <text evidence="1">Belongs to the short-chain dehydrogenases/reductases (SDR) family.</text>
</comment>
<dbReference type="PANTHER" id="PTHR48107:SF7">
    <property type="entry name" value="RE15974P"/>
    <property type="match status" value="1"/>
</dbReference>
<organism evidence="3 4">
    <name type="scientific">Pseudoalteromonas luteoviolacea S4060-1</name>
    <dbReference type="NCBI Taxonomy" id="1365257"/>
    <lineage>
        <taxon>Bacteria</taxon>
        <taxon>Pseudomonadati</taxon>
        <taxon>Pseudomonadota</taxon>
        <taxon>Gammaproteobacteria</taxon>
        <taxon>Alteromonadales</taxon>
        <taxon>Pseudoalteromonadaceae</taxon>
        <taxon>Pseudoalteromonas</taxon>
    </lineage>
</organism>
<dbReference type="Pfam" id="PF13561">
    <property type="entry name" value="adh_short_C2"/>
    <property type="match status" value="1"/>
</dbReference>